<dbReference type="Proteomes" id="UP000282930">
    <property type="component" value="Chromosome"/>
</dbReference>
<reference evidence="2 3" key="1">
    <citation type="submission" date="2018-12" db="EMBL/GenBank/DDBJ databases">
        <title>Genome sequence from the cellulolytic species, Caldicellulosiruptor changbaiensis.</title>
        <authorList>
            <person name="Blumer-Schuette S.E."/>
            <person name="Mendoza C."/>
        </authorList>
    </citation>
    <scope>NUCLEOTIDE SEQUENCE [LARGE SCALE GENOMIC DNA]</scope>
    <source>
        <strain evidence="2 3">CBS-Z</strain>
    </source>
</reference>
<dbReference type="InterPro" id="IPR032774">
    <property type="entry name" value="WG_beta_rep"/>
</dbReference>
<evidence type="ECO:0000256" key="1">
    <source>
        <dbReference type="SAM" id="Phobius"/>
    </source>
</evidence>
<keyword evidence="3" id="KW-1185">Reference proteome</keyword>
<evidence type="ECO:0000313" key="2">
    <source>
        <dbReference type="EMBL" id="AZT91114.1"/>
    </source>
</evidence>
<dbReference type="Pfam" id="PF14903">
    <property type="entry name" value="WG_beta_rep"/>
    <property type="match status" value="5"/>
</dbReference>
<protein>
    <submittedName>
        <fullName evidence="2">WG repeat-containing protein</fullName>
    </submittedName>
</protein>
<proteinExistence type="predicted"/>
<organism evidence="2 3">
    <name type="scientific">Caldicellulosiruptor changbaiensis</name>
    <dbReference type="NCBI Taxonomy" id="1222016"/>
    <lineage>
        <taxon>Bacteria</taxon>
        <taxon>Bacillati</taxon>
        <taxon>Bacillota</taxon>
        <taxon>Bacillota incertae sedis</taxon>
        <taxon>Caldicellulosiruptorales</taxon>
        <taxon>Caldicellulosiruptoraceae</taxon>
        <taxon>Caldicellulosiruptor</taxon>
    </lineage>
</organism>
<keyword evidence="1" id="KW-0472">Membrane</keyword>
<keyword evidence="1" id="KW-0812">Transmembrane</keyword>
<gene>
    <name evidence="2" type="ORF">ELD05_10985</name>
</gene>
<dbReference type="KEGG" id="ccha:ELD05_10985"/>
<sequence>MMYVRNIQFLKKVFFSLFMIIVVLFLAINTVSYCQKNNIRFVKIEEEYIVDDFSYFSEGKIITKYNGKYGYIDSNGKKVTDFVYDKVIPYINGIANVCKNGKWGYVDEKGNELISCRFDSLGIKFGDGFLQKKGNKWYFAQPKERKVSIFKVNYDLIRGMSEGFSAVRKGSKWGYINSKGELVIPLKFDDAGDFLEGIAPVKINGQWTYITTKGSLVNRELFFRGVSSFYMGRGIINKDGKYGVVDKNGKIIIKPIYSWLGFPINKLFPASVGNKSGVLDMNGNTVVDFEYDSIGYFFDNLALAQKGSKFGYVDSQGKEIIPFEYDYATDFNNGLAIVQKGDYSMVIDRKNNTKVEVKKPYFFLNISEGIAVVENNRKLKGFYIFRELNNKKIDNNNIKLYYQNLKFYN</sequence>
<accession>A0A3T0D7V3</accession>
<feature type="transmembrane region" description="Helical" evidence="1">
    <location>
        <begin position="12"/>
        <end position="33"/>
    </location>
</feature>
<dbReference type="EMBL" id="CP034791">
    <property type="protein sequence ID" value="AZT91114.1"/>
    <property type="molecule type" value="Genomic_DNA"/>
</dbReference>
<dbReference type="SUPFAM" id="SSF69360">
    <property type="entry name" value="Cell wall binding repeat"/>
    <property type="match status" value="1"/>
</dbReference>
<dbReference type="AlphaFoldDB" id="A0A3T0D7V3"/>
<keyword evidence="1" id="KW-1133">Transmembrane helix</keyword>
<evidence type="ECO:0000313" key="3">
    <source>
        <dbReference type="Proteomes" id="UP000282930"/>
    </source>
</evidence>
<name>A0A3T0D7V3_9FIRM</name>
<dbReference type="PANTHER" id="PTHR37841">
    <property type="entry name" value="GLR2918 PROTEIN"/>
    <property type="match status" value="1"/>
</dbReference>
<dbReference type="PANTHER" id="PTHR37841:SF1">
    <property type="entry name" value="DUF3298 DOMAIN-CONTAINING PROTEIN"/>
    <property type="match status" value="1"/>
</dbReference>